<dbReference type="Proteomes" id="UP000185744">
    <property type="component" value="Unassembled WGS sequence"/>
</dbReference>
<dbReference type="InParanoid" id="A0A1Q6DT31"/>
<feature type="coiled-coil region" evidence="1">
    <location>
        <begin position="383"/>
        <end position="410"/>
    </location>
</feature>
<dbReference type="InterPro" id="IPR008508">
    <property type="entry name" value="Bax1"/>
</dbReference>
<keyword evidence="1" id="KW-0175">Coiled coil</keyword>
<dbReference type="EMBL" id="MSDW01000002">
    <property type="protein sequence ID" value="OKY77503.1"/>
    <property type="molecule type" value="Genomic_DNA"/>
</dbReference>
<evidence type="ECO:0000313" key="2">
    <source>
        <dbReference type="EMBL" id="OKY77503.1"/>
    </source>
</evidence>
<evidence type="ECO:0000313" key="3">
    <source>
        <dbReference type="Proteomes" id="UP000185744"/>
    </source>
</evidence>
<dbReference type="Pfam" id="PF05626">
    <property type="entry name" value="DUF790"/>
    <property type="match status" value="1"/>
</dbReference>
<name>A0A1Q6DT31_METT1</name>
<dbReference type="PANTHER" id="PTHR39640:SF1">
    <property type="entry name" value="DUF790 FAMILY PROTEIN"/>
    <property type="match status" value="1"/>
</dbReference>
<feature type="coiled-coil region" evidence="1">
    <location>
        <begin position="444"/>
        <end position="471"/>
    </location>
</feature>
<dbReference type="PANTHER" id="PTHR39640">
    <property type="entry name" value="VNG6129C"/>
    <property type="match status" value="1"/>
</dbReference>
<organism evidence="2 3">
    <name type="scientific">Methanohalarchaeum thermophilum</name>
    <dbReference type="NCBI Taxonomy" id="1903181"/>
    <lineage>
        <taxon>Archaea</taxon>
        <taxon>Methanobacteriati</taxon>
        <taxon>Methanobacteriota</taxon>
        <taxon>Methanonatronarchaeia</taxon>
        <taxon>Methanonatronarchaeales</taxon>
        <taxon>Methanonatronarchaeaceae</taxon>
        <taxon>Candidatus Methanohalarchaeum</taxon>
    </lineage>
</organism>
<dbReference type="STRING" id="1903181.BTN85_2154"/>
<dbReference type="GO" id="GO:0004519">
    <property type="term" value="F:endonuclease activity"/>
    <property type="evidence" value="ECO:0007669"/>
    <property type="project" value="UniProtKB-KW"/>
</dbReference>
<dbReference type="PIRSF" id="PIRSF019435">
    <property type="entry name" value="UCP019435"/>
    <property type="match status" value="1"/>
</dbReference>
<sequence>MLTKNLLEVKKRKPNIKPKYREPSEYIELAREIIGAYKKGRKKEDISDEISELETHDEFKFIRGLDKLMERNSVFQQKSEVSPIEIRRRLFRKGPVTDEEELKKVIKEVSNEFEIEPTEVREQMYGDRDKNQVLVKKHDISPKRLIKEYNLSLTQTLLFDAHKLDIRVSGNYQEIFSAIKYFGLMYLVKDDLTISVTGPASIFKKTRKYGTSLAKLVPSVIKSDEWEIEANIETKVGDEKRIYTFNLDSSERELFPKKDVAESYDSKVELDFAKRINSVKENWEVKREPTILRTGKKVMIPDFSFQRDNMKLYLEVIGFWTPDYLEKKIEKINKINTNEKLLLAVNKSLKCKKEDFKRGDKIFFYERKIPLKPIIRELNQMTKEKTKKEKTDLNKKIEEIYRLAREKEDKCIEIDYLSKELDVMKETLKDFLNKNTEGIISDEKYITKKTLNEIKNRINKLENKKLSEVNKILNEYGIAQTVLKEIGYKIDYSSLNPENAEIKKINEQDN</sequence>
<dbReference type="AlphaFoldDB" id="A0A1Q6DT31"/>
<gene>
    <name evidence="2" type="ORF">BTN85_2154</name>
</gene>
<proteinExistence type="predicted"/>
<evidence type="ECO:0000256" key="1">
    <source>
        <dbReference type="SAM" id="Coils"/>
    </source>
</evidence>
<reference evidence="2" key="1">
    <citation type="submission" date="2016-12" db="EMBL/GenBank/DDBJ databases">
        <title>Discovery of methanogenic haloarchaea.</title>
        <authorList>
            <person name="Sorokin D.Y."/>
            <person name="Makarova K.S."/>
            <person name="Abbas B."/>
            <person name="Ferrer M."/>
            <person name="Golyshin P.N."/>
        </authorList>
    </citation>
    <scope>NUCLEOTIDE SEQUENCE [LARGE SCALE GENOMIC DNA]</scope>
    <source>
        <strain evidence="2">HMET1</strain>
    </source>
</reference>
<protein>
    <submittedName>
        <fullName evidence="2">Nuclease of restriction endonuclease-like fold implicated in nucleotide excision repair</fullName>
    </submittedName>
</protein>
<comment type="caution">
    <text evidence="2">The sequence shown here is derived from an EMBL/GenBank/DDBJ whole genome shotgun (WGS) entry which is preliminary data.</text>
</comment>
<accession>A0A1Q6DT31</accession>
<keyword evidence="3" id="KW-1185">Reference proteome</keyword>